<organism evidence="1 2">
    <name type="scientific">Streptomyces justiciae</name>
    <dbReference type="NCBI Taxonomy" id="2780140"/>
    <lineage>
        <taxon>Bacteria</taxon>
        <taxon>Bacillati</taxon>
        <taxon>Actinomycetota</taxon>
        <taxon>Actinomycetes</taxon>
        <taxon>Kitasatosporales</taxon>
        <taxon>Streptomycetaceae</taxon>
        <taxon>Streptomyces</taxon>
    </lineage>
</organism>
<evidence type="ECO:0000313" key="1">
    <source>
        <dbReference type="EMBL" id="MDT7839601.1"/>
    </source>
</evidence>
<accession>A0ABU3LK31</accession>
<dbReference type="RefSeq" id="WP_314198326.1">
    <property type="nucleotide sequence ID" value="NZ_JAVTLL010000002.1"/>
</dbReference>
<dbReference type="Gene3D" id="3.40.50.720">
    <property type="entry name" value="NAD(P)-binding Rossmann-like Domain"/>
    <property type="match status" value="1"/>
</dbReference>
<protein>
    <submittedName>
        <fullName evidence="1">Uncharacterized protein</fullName>
    </submittedName>
</protein>
<dbReference type="SUPFAM" id="SSF51735">
    <property type="entry name" value="NAD(P)-binding Rossmann-fold domains"/>
    <property type="match status" value="1"/>
</dbReference>
<evidence type="ECO:0000313" key="2">
    <source>
        <dbReference type="Proteomes" id="UP001257948"/>
    </source>
</evidence>
<dbReference type="InterPro" id="IPR036291">
    <property type="entry name" value="NAD(P)-bd_dom_sf"/>
</dbReference>
<name>A0ABU3LK31_9ACTN</name>
<gene>
    <name evidence="1" type="ORF">RQC66_02525</name>
</gene>
<comment type="caution">
    <text evidence="1">The sequence shown here is derived from an EMBL/GenBank/DDBJ whole genome shotgun (WGS) entry which is preliminary data.</text>
</comment>
<dbReference type="Proteomes" id="UP001257948">
    <property type="component" value="Unassembled WGS sequence"/>
</dbReference>
<keyword evidence="2" id="KW-1185">Reference proteome</keyword>
<dbReference type="EMBL" id="JAVTLL010000002">
    <property type="protein sequence ID" value="MDT7839601.1"/>
    <property type="molecule type" value="Genomic_DNA"/>
</dbReference>
<reference evidence="2" key="1">
    <citation type="submission" date="2023-07" db="EMBL/GenBank/DDBJ databases">
        <title>Draft genome sequence of the endophytic actinobacterium Streptomyces justiciae WPN32, a potential antibiotic producer.</title>
        <authorList>
            <person name="Yasawong M."/>
            <person name="Pana W."/>
            <person name="Ganta P."/>
            <person name="Santapan N."/>
            <person name="Songngamsuk T."/>
            <person name="Phatcharaharikarn M."/>
            <person name="Kerdtoob S."/>
            <person name="Nantapong N."/>
        </authorList>
    </citation>
    <scope>NUCLEOTIDE SEQUENCE [LARGE SCALE GENOMIC DNA]</scope>
    <source>
        <strain evidence="2">WPN32</strain>
    </source>
</reference>
<proteinExistence type="predicted"/>
<sequence length="81" mass="8442">MSADTRLAGKVVVIIGTAGGQRRAAAELFAARGAGVVRCEVQTDAADATVLPVRDAGGEMVSLHRHPCDLTARVRQRGRSS</sequence>